<dbReference type="UniPathway" id="UPA00261">
    <property type="reaction ID" value="UER00373"/>
</dbReference>
<dbReference type="InterPro" id="IPR029041">
    <property type="entry name" value="FAD-linked_oxidoreductase-like"/>
</dbReference>
<evidence type="ECO:0000256" key="1">
    <source>
        <dbReference type="ARBA" id="ARBA00004739"/>
    </source>
</evidence>
<name>A0A1J7CC85_9ACTN</name>
<evidence type="ECO:0000313" key="12">
    <source>
        <dbReference type="EMBL" id="OIV37290.1"/>
    </source>
</evidence>
<protein>
    <recommendedName>
        <fullName evidence="2">proline dehydrogenase</fullName>
        <ecNumber evidence="2">1.5.5.2</ecNumber>
    </recommendedName>
</protein>
<evidence type="ECO:0000256" key="10">
    <source>
        <dbReference type="PIRSR" id="PIRSR000196-2"/>
    </source>
</evidence>
<dbReference type="Gene3D" id="3.20.20.220">
    <property type="match status" value="1"/>
</dbReference>
<keyword evidence="5 10" id="KW-0274">FAD</keyword>
<dbReference type="GO" id="GO:0004657">
    <property type="term" value="F:proline dehydrogenase activity"/>
    <property type="evidence" value="ECO:0007669"/>
    <property type="project" value="UniProtKB-EC"/>
</dbReference>
<evidence type="ECO:0000256" key="5">
    <source>
        <dbReference type="ARBA" id="ARBA00022827"/>
    </source>
</evidence>
<evidence type="ECO:0000256" key="3">
    <source>
        <dbReference type="ARBA" id="ARBA00022630"/>
    </source>
</evidence>
<evidence type="ECO:0000256" key="6">
    <source>
        <dbReference type="ARBA" id="ARBA00023002"/>
    </source>
</evidence>
<evidence type="ECO:0000259" key="11">
    <source>
        <dbReference type="Pfam" id="PF01619"/>
    </source>
</evidence>
<dbReference type="InterPro" id="IPR015659">
    <property type="entry name" value="Proline_oxidase"/>
</dbReference>
<dbReference type="Proteomes" id="UP000243342">
    <property type="component" value="Unassembled WGS sequence"/>
</dbReference>
<dbReference type="EMBL" id="MLCF01000057">
    <property type="protein sequence ID" value="OIV37290.1"/>
    <property type="molecule type" value="Genomic_DNA"/>
</dbReference>
<dbReference type="PANTHER" id="PTHR13914">
    <property type="entry name" value="PROLINE OXIDASE"/>
    <property type="match status" value="1"/>
</dbReference>
<evidence type="ECO:0000256" key="7">
    <source>
        <dbReference type="ARBA" id="ARBA00023062"/>
    </source>
</evidence>
<feature type="binding site" evidence="9">
    <location>
        <position position="99"/>
    </location>
    <ligand>
        <name>substrate</name>
    </ligand>
</feature>
<keyword evidence="13" id="KW-1185">Reference proteome</keyword>
<gene>
    <name evidence="12" type="ORF">BIV57_11605</name>
</gene>
<feature type="binding site" evidence="10">
    <location>
        <begin position="228"/>
        <end position="229"/>
    </location>
    <ligand>
        <name>FAD</name>
        <dbReference type="ChEBI" id="CHEBI:57692"/>
    </ligand>
</feature>
<feature type="binding site" evidence="10">
    <location>
        <begin position="189"/>
        <end position="191"/>
    </location>
    <ligand>
        <name>FAD</name>
        <dbReference type="ChEBI" id="CHEBI:57692"/>
    </ligand>
</feature>
<dbReference type="InterPro" id="IPR002872">
    <property type="entry name" value="Proline_DH_dom"/>
</dbReference>
<dbReference type="OrthoDB" id="9773461at2"/>
<sequence length="310" mass="33500">MLRRMLLALSDSGGTKEMVQSAPLTRGLVHRFVAGETPSAALGTAGRLLTRGLAVGLDPLVEDTLSRDRAAAVRDIYVDLLRRSRALGAPEGAVDVSVKLSAVGQFLPRHGEKTALENAHAICAAAAGSGATVTLETEDHTTTESTLAIARELRADFPTVGVVLQSRLRRTEGDCRELTGAGVRVRLSKGAYAEQESVAFAHRAETDRSFVRCLRMLMAGDGHPVIATHDARLLRISAALAARYERPLGSYEYQMLYGVAPEQQTRLAAGGETVRVHVPYGAEWYGYFLRRLAEQPSNLAFFLRSAASRD</sequence>
<evidence type="ECO:0000256" key="2">
    <source>
        <dbReference type="ARBA" id="ARBA00012695"/>
    </source>
</evidence>
<organism evidence="12 13">
    <name type="scientific">Mangrovactinospora gilvigrisea</name>
    <dbReference type="NCBI Taxonomy" id="1428644"/>
    <lineage>
        <taxon>Bacteria</taxon>
        <taxon>Bacillati</taxon>
        <taxon>Actinomycetota</taxon>
        <taxon>Actinomycetes</taxon>
        <taxon>Kitasatosporales</taxon>
        <taxon>Streptomycetaceae</taxon>
        <taxon>Mangrovactinospora</taxon>
    </lineage>
</organism>
<feature type="binding site" evidence="9">
    <location>
        <position position="290"/>
    </location>
    <ligand>
        <name>substrate</name>
    </ligand>
</feature>
<evidence type="ECO:0000256" key="9">
    <source>
        <dbReference type="PIRSR" id="PIRSR000196-1"/>
    </source>
</evidence>
<keyword evidence="3" id="KW-0285">Flavoprotein</keyword>
<dbReference type="STRING" id="1428644.BIV57_11605"/>
<accession>A0A1J7CC85</accession>
<evidence type="ECO:0000256" key="4">
    <source>
        <dbReference type="ARBA" id="ARBA00022741"/>
    </source>
</evidence>
<feature type="domain" description="Proline dehydrogenase" evidence="11">
    <location>
        <begin position="42"/>
        <end position="301"/>
    </location>
</feature>
<dbReference type="SUPFAM" id="SSF51730">
    <property type="entry name" value="FAD-linked oxidoreductase"/>
    <property type="match status" value="1"/>
</dbReference>
<dbReference type="RefSeq" id="WP_071656711.1">
    <property type="nucleotide sequence ID" value="NZ_MLCF01000057.1"/>
</dbReference>
<feature type="binding site" evidence="10">
    <location>
        <position position="165"/>
    </location>
    <ligand>
        <name>FAD</name>
        <dbReference type="ChEBI" id="CHEBI:57692"/>
    </ligand>
</feature>
<proteinExistence type="predicted"/>
<evidence type="ECO:0000256" key="8">
    <source>
        <dbReference type="ARBA" id="ARBA00048779"/>
    </source>
</evidence>
<feature type="binding site" evidence="9">
    <location>
        <position position="291"/>
    </location>
    <ligand>
        <name>substrate</name>
    </ligand>
</feature>
<reference evidence="12 13" key="1">
    <citation type="submission" date="2016-10" db="EMBL/GenBank/DDBJ databases">
        <title>Genome sequence of Streptomyces gilvigriseus MUSC 26.</title>
        <authorList>
            <person name="Lee L.-H."/>
            <person name="Ser H.-L."/>
        </authorList>
    </citation>
    <scope>NUCLEOTIDE SEQUENCE [LARGE SCALE GENOMIC DNA]</scope>
    <source>
        <strain evidence="12 13">MUSC 26</strain>
    </source>
</reference>
<dbReference type="EC" id="1.5.5.2" evidence="2"/>
<dbReference type="Pfam" id="PF01619">
    <property type="entry name" value="Pro_dh"/>
    <property type="match status" value="1"/>
</dbReference>
<dbReference type="InterPro" id="IPR008219">
    <property type="entry name" value="PRODH_bac_arc"/>
</dbReference>
<comment type="catalytic activity">
    <reaction evidence="8">
        <text>L-proline + a quinone = (S)-1-pyrroline-5-carboxylate + a quinol + H(+)</text>
        <dbReference type="Rhea" id="RHEA:23784"/>
        <dbReference type="ChEBI" id="CHEBI:15378"/>
        <dbReference type="ChEBI" id="CHEBI:17388"/>
        <dbReference type="ChEBI" id="CHEBI:24646"/>
        <dbReference type="ChEBI" id="CHEBI:60039"/>
        <dbReference type="ChEBI" id="CHEBI:132124"/>
        <dbReference type="EC" id="1.5.5.2"/>
    </reaction>
</comment>
<dbReference type="AlphaFoldDB" id="A0A1J7CC85"/>
<comment type="pathway">
    <text evidence="1">Amino-acid degradation; L-proline degradation into L-glutamate; L-glutamate from L-proline: step 1/2.</text>
</comment>
<keyword evidence="6" id="KW-0560">Oxidoreductase</keyword>
<keyword evidence="7" id="KW-0642">Proline metabolism</keyword>
<evidence type="ECO:0000313" key="13">
    <source>
        <dbReference type="Proteomes" id="UP000243342"/>
    </source>
</evidence>
<comment type="caution">
    <text evidence="12">The sequence shown here is derived from an EMBL/GenBank/DDBJ whole genome shotgun (WGS) entry which is preliminary data.</text>
</comment>
<dbReference type="PIRSF" id="PIRSF000196">
    <property type="entry name" value="Pro_dehydrog"/>
    <property type="match status" value="1"/>
</dbReference>
<keyword evidence="4 10" id="KW-0547">Nucleotide-binding</keyword>
<comment type="cofactor">
    <cofactor evidence="10">
        <name>FAD</name>
        <dbReference type="ChEBI" id="CHEBI:57692"/>
    </cofactor>
    <text evidence="10">Binds 1 FAD per subunit.</text>
</comment>
<dbReference type="GO" id="GO:0000166">
    <property type="term" value="F:nucleotide binding"/>
    <property type="evidence" value="ECO:0007669"/>
    <property type="project" value="UniProtKB-KW"/>
</dbReference>
<dbReference type="PANTHER" id="PTHR13914:SF0">
    <property type="entry name" value="PROLINE DEHYDROGENASE 1, MITOCHONDRIAL"/>
    <property type="match status" value="1"/>
</dbReference>
<dbReference type="GO" id="GO:0010133">
    <property type="term" value="P:L-proline catabolic process to L-glutamate"/>
    <property type="evidence" value="ECO:0007669"/>
    <property type="project" value="UniProtKB-UniPathway"/>
</dbReference>